<dbReference type="EMBL" id="JAFLCK010000008">
    <property type="protein sequence ID" value="MBN8660192.1"/>
    <property type="molecule type" value="Genomic_DNA"/>
</dbReference>
<sequence length="349" mass="38957">MEFKKMTQTIETAFKGKTALITGGMGFIGSNLAIRLANLGAKVTILDSMIPDYGGNEFNLAPVKDRVKVNFCDITDKSAVNYLVRGQDYVFHLAGQVCHLMSLSNPFPDIEFNITGTAILMEALRKHNPTAICVYTGTRGQYGASVSLPVNEEAPTNPKGIYEISNITAEKIIKVYNDVHGVRSVLLRLSNIYGPRSQMKHSRFGVCNWFVRLAMDDDKIQVYGDGSILRDFCYVDDCVEAIIASAITPAAYGEIFNVGSDIPVSFLDLVKTIVSVAKQGHWEYAEFSPERKAQEPGDFYSDISKIEKIVGWRPTTSLEDGLAKTLEFYRQHRDYYWSKKNLEVAQSLK</sequence>
<evidence type="ECO:0000259" key="2">
    <source>
        <dbReference type="Pfam" id="PF01370"/>
    </source>
</evidence>
<dbReference type="Gene3D" id="3.40.50.720">
    <property type="entry name" value="NAD(P)-binding Rossmann-like Domain"/>
    <property type="match status" value="1"/>
</dbReference>
<dbReference type="Gene3D" id="3.90.25.10">
    <property type="entry name" value="UDP-galactose 4-epimerase, domain 1"/>
    <property type="match status" value="1"/>
</dbReference>
<dbReference type="Proteomes" id="UP000664277">
    <property type="component" value="Unassembled WGS sequence"/>
</dbReference>
<protein>
    <submittedName>
        <fullName evidence="3">GDP-mannose 4,6-dehydratase</fullName>
    </submittedName>
</protein>
<dbReference type="InterPro" id="IPR036291">
    <property type="entry name" value="NAD(P)-bd_dom_sf"/>
</dbReference>
<evidence type="ECO:0000256" key="1">
    <source>
        <dbReference type="ARBA" id="ARBA00007637"/>
    </source>
</evidence>
<evidence type="ECO:0000313" key="3">
    <source>
        <dbReference type="EMBL" id="MBN8660192.1"/>
    </source>
</evidence>
<dbReference type="AlphaFoldDB" id="A0A8J7PF73"/>
<reference evidence="3" key="1">
    <citation type="submission" date="2021-02" db="EMBL/GenBank/DDBJ databases">
        <title>Genome-Resolved Metagenomics of a Microbial Community Performing Photosynthetic Biological Nutrient Removal.</title>
        <authorList>
            <person name="Mcdaniel E.A."/>
        </authorList>
    </citation>
    <scope>NUCLEOTIDE SEQUENCE</scope>
    <source>
        <strain evidence="3">UWPOB_OBS1</strain>
    </source>
</reference>
<comment type="similarity">
    <text evidence="1">Belongs to the NAD(P)-dependent epimerase/dehydratase family.</text>
</comment>
<dbReference type="Pfam" id="PF01370">
    <property type="entry name" value="Epimerase"/>
    <property type="match status" value="1"/>
</dbReference>
<comment type="caution">
    <text evidence="3">The sequence shown here is derived from an EMBL/GenBank/DDBJ whole genome shotgun (WGS) entry which is preliminary data.</text>
</comment>
<organism evidence="3 4">
    <name type="scientific">Candidatus Obscuribacter phosphatis</name>
    <dbReference type="NCBI Taxonomy" id="1906157"/>
    <lineage>
        <taxon>Bacteria</taxon>
        <taxon>Bacillati</taxon>
        <taxon>Candidatus Melainabacteria</taxon>
        <taxon>Candidatus Obscuribacterales</taxon>
        <taxon>Candidatus Obscuribacteraceae</taxon>
        <taxon>Candidatus Obscuribacter</taxon>
    </lineage>
</organism>
<gene>
    <name evidence="3" type="ORF">J0M35_07495</name>
</gene>
<proteinExistence type="inferred from homology"/>
<dbReference type="PANTHER" id="PTHR43000">
    <property type="entry name" value="DTDP-D-GLUCOSE 4,6-DEHYDRATASE-RELATED"/>
    <property type="match status" value="1"/>
</dbReference>
<dbReference type="InterPro" id="IPR001509">
    <property type="entry name" value="Epimerase_deHydtase"/>
</dbReference>
<feature type="domain" description="NAD-dependent epimerase/dehydratase" evidence="2">
    <location>
        <begin position="19"/>
        <end position="259"/>
    </location>
</feature>
<evidence type="ECO:0000313" key="4">
    <source>
        <dbReference type="Proteomes" id="UP000664277"/>
    </source>
</evidence>
<dbReference type="SUPFAM" id="SSF51735">
    <property type="entry name" value="NAD(P)-binding Rossmann-fold domains"/>
    <property type="match status" value="1"/>
</dbReference>
<name>A0A8J7PF73_9BACT</name>
<accession>A0A8J7PF73</accession>
<dbReference type="PRINTS" id="PR01713">
    <property type="entry name" value="NUCEPIMERASE"/>
</dbReference>